<keyword evidence="1" id="KW-0677">Repeat</keyword>
<organism evidence="4">
    <name type="scientific">marine metagenome</name>
    <dbReference type="NCBI Taxonomy" id="408172"/>
    <lineage>
        <taxon>unclassified sequences</taxon>
        <taxon>metagenomes</taxon>
        <taxon>ecological metagenomes</taxon>
    </lineage>
</organism>
<name>A0A382V7B5_9ZZZZ</name>
<feature type="compositionally biased region" description="Basic and acidic residues" evidence="3">
    <location>
        <begin position="96"/>
        <end position="107"/>
    </location>
</feature>
<feature type="compositionally biased region" description="Low complexity" evidence="3">
    <location>
        <begin position="158"/>
        <end position="177"/>
    </location>
</feature>
<dbReference type="InterPro" id="IPR051012">
    <property type="entry name" value="CellSynth/LPSAsmb/PSIAsmb"/>
</dbReference>
<dbReference type="Pfam" id="PF00515">
    <property type="entry name" value="TPR_1"/>
    <property type="match status" value="1"/>
</dbReference>
<evidence type="ECO:0000256" key="1">
    <source>
        <dbReference type="ARBA" id="ARBA00022737"/>
    </source>
</evidence>
<sequence length="177" mass="21254">MSQDKGINYYQNGEFEEARNYYESLIRERGNNPQAQFGRGSSSFQQGDMETAEQAFEQSIKSSDLNLRSKALYNLGNTFYQNKKTAEALAYYRKALELDPNDKEAKYNYEFLRYQQDPPEEDNQKKDQSEEEENKEEQEQEKQEEKDQQDKEEEKQQEQQQQEQQQQEQQQQEQQQQ</sequence>
<dbReference type="PANTHER" id="PTHR45586">
    <property type="entry name" value="TPR REPEAT-CONTAINING PROTEIN PA4667"/>
    <property type="match status" value="1"/>
</dbReference>
<dbReference type="PROSITE" id="PS50293">
    <property type="entry name" value="TPR_REGION"/>
    <property type="match status" value="1"/>
</dbReference>
<evidence type="ECO:0000256" key="2">
    <source>
        <dbReference type="ARBA" id="ARBA00022803"/>
    </source>
</evidence>
<protein>
    <submittedName>
        <fullName evidence="4">Uncharacterized protein</fullName>
    </submittedName>
</protein>
<keyword evidence="2" id="KW-0802">TPR repeat</keyword>
<dbReference type="InterPro" id="IPR019734">
    <property type="entry name" value="TPR_rpt"/>
</dbReference>
<dbReference type="Gene3D" id="1.25.40.10">
    <property type="entry name" value="Tetratricopeptide repeat domain"/>
    <property type="match status" value="2"/>
</dbReference>
<dbReference type="SMART" id="SM00028">
    <property type="entry name" value="TPR"/>
    <property type="match status" value="3"/>
</dbReference>
<feature type="region of interest" description="Disordered" evidence="3">
    <location>
        <begin position="96"/>
        <end position="177"/>
    </location>
</feature>
<feature type="region of interest" description="Disordered" evidence="3">
    <location>
        <begin position="31"/>
        <end position="59"/>
    </location>
</feature>
<feature type="compositionally biased region" description="Acidic residues" evidence="3">
    <location>
        <begin position="129"/>
        <end position="139"/>
    </location>
</feature>
<feature type="compositionally biased region" description="Polar residues" evidence="3">
    <location>
        <begin position="31"/>
        <end position="48"/>
    </location>
</feature>
<dbReference type="EMBL" id="UINC01149448">
    <property type="protein sequence ID" value="SVD41935.1"/>
    <property type="molecule type" value="Genomic_DNA"/>
</dbReference>
<feature type="non-terminal residue" evidence="4">
    <location>
        <position position="177"/>
    </location>
</feature>
<dbReference type="SUPFAM" id="SSF48452">
    <property type="entry name" value="TPR-like"/>
    <property type="match status" value="1"/>
</dbReference>
<reference evidence="4" key="1">
    <citation type="submission" date="2018-05" db="EMBL/GenBank/DDBJ databases">
        <authorList>
            <person name="Lanie J.A."/>
            <person name="Ng W.-L."/>
            <person name="Kazmierczak K.M."/>
            <person name="Andrzejewski T.M."/>
            <person name="Davidsen T.M."/>
            <person name="Wayne K.J."/>
            <person name="Tettelin H."/>
            <person name="Glass J.I."/>
            <person name="Rusch D."/>
            <person name="Podicherti R."/>
            <person name="Tsui H.-C.T."/>
            <person name="Winkler M.E."/>
        </authorList>
    </citation>
    <scope>NUCLEOTIDE SEQUENCE</scope>
</reference>
<dbReference type="AlphaFoldDB" id="A0A382V7B5"/>
<dbReference type="PANTHER" id="PTHR45586:SF1">
    <property type="entry name" value="LIPOPOLYSACCHARIDE ASSEMBLY PROTEIN B"/>
    <property type="match status" value="1"/>
</dbReference>
<dbReference type="Pfam" id="PF13432">
    <property type="entry name" value="TPR_16"/>
    <property type="match status" value="1"/>
</dbReference>
<dbReference type="PROSITE" id="PS50005">
    <property type="entry name" value="TPR"/>
    <property type="match status" value="1"/>
</dbReference>
<proteinExistence type="predicted"/>
<dbReference type="InterPro" id="IPR011990">
    <property type="entry name" value="TPR-like_helical_dom_sf"/>
</dbReference>
<evidence type="ECO:0000256" key="3">
    <source>
        <dbReference type="SAM" id="MobiDB-lite"/>
    </source>
</evidence>
<feature type="compositionally biased region" description="Basic and acidic residues" evidence="3">
    <location>
        <begin position="140"/>
        <end position="157"/>
    </location>
</feature>
<accession>A0A382V7B5</accession>
<evidence type="ECO:0000313" key="4">
    <source>
        <dbReference type="EMBL" id="SVD41935.1"/>
    </source>
</evidence>
<gene>
    <name evidence="4" type="ORF">METZ01_LOCUS394789</name>
</gene>